<dbReference type="PANTHER" id="PTHR35541">
    <property type="entry name" value="RAD9, HUS1, RAD1-INTERACTING NUCLEAR ORPHAN PROTEIN 1"/>
    <property type="match status" value="1"/>
</dbReference>
<sequence length="300" mass="33829">MPRNTRKRRLNNPHKTQLTFVETPINGDIHCYGPQPRSAINPRSLISEERRPTGITWVSPQFDQTRLPDVPKRVRRCHSQSVSSTRHNSTCSNIKKTAACKYPSLSFETSAAERLHCKNKHLIRGAKLDPMPESNQSFGGPGPSNTLAKVDLVTPQRTCSLRRRNVESTLSSNKTHEGSESRKASSSPVPHMCTRMKNFTVPSETLSSAEFSSPHVENDFMPPDIDTPEMPHKVTSSSKCTFLDLLLPTTPPHSYNLDVLVEDTPERDYGLKVTWRKRKNFMKLLMKRGQLTTQQAEVVA</sequence>
<dbReference type="AlphaFoldDB" id="A0ABD1KU48"/>
<evidence type="ECO:0000256" key="1">
    <source>
        <dbReference type="SAM" id="MobiDB-lite"/>
    </source>
</evidence>
<name>A0ABD1KU48_9TELE</name>
<reference evidence="2 3" key="1">
    <citation type="submission" date="2024-09" db="EMBL/GenBank/DDBJ databases">
        <title>A chromosome-level genome assembly of Gray's grenadier anchovy, Coilia grayii.</title>
        <authorList>
            <person name="Fu Z."/>
        </authorList>
    </citation>
    <scope>NUCLEOTIDE SEQUENCE [LARGE SCALE GENOMIC DNA]</scope>
    <source>
        <strain evidence="2">G4</strain>
        <tissue evidence="2">Muscle</tissue>
    </source>
</reference>
<feature type="compositionally biased region" description="Basic and acidic residues" evidence="1">
    <location>
        <begin position="174"/>
        <end position="183"/>
    </location>
</feature>
<feature type="region of interest" description="Disordered" evidence="1">
    <location>
        <begin position="128"/>
        <end position="194"/>
    </location>
</feature>
<feature type="compositionally biased region" description="Polar residues" evidence="1">
    <location>
        <begin position="133"/>
        <end position="147"/>
    </location>
</feature>
<dbReference type="EMBL" id="JBHFQA010000002">
    <property type="protein sequence ID" value="KAL2102672.1"/>
    <property type="molecule type" value="Genomic_DNA"/>
</dbReference>
<dbReference type="Pfam" id="PF15319">
    <property type="entry name" value="RHINO"/>
    <property type="match status" value="1"/>
</dbReference>
<dbReference type="InterPro" id="IPR029293">
    <property type="entry name" value="RHNO1"/>
</dbReference>
<gene>
    <name evidence="2" type="ORF">ACEWY4_001840</name>
</gene>
<dbReference type="PANTHER" id="PTHR35541:SF1">
    <property type="entry name" value="RAD9, HUS1, RAD1-INTERACTING NUCLEAR ORPHAN PROTEIN 1"/>
    <property type="match status" value="1"/>
</dbReference>
<protein>
    <recommendedName>
        <fullName evidence="4">RAD9, HUS1, RAD1-interacting nuclear orphan protein 1</fullName>
    </recommendedName>
</protein>
<keyword evidence="3" id="KW-1185">Reference proteome</keyword>
<evidence type="ECO:0000313" key="2">
    <source>
        <dbReference type="EMBL" id="KAL2102672.1"/>
    </source>
</evidence>
<organism evidence="2 3">
    <name type="scientific">Coilia grayii</name>
    <name type="common">Gray's grenadier anchovy</name>
    <dbReference type="NCBI Taxonomy" id="363190"/>
    <lineage>
        <taxon>Eukaryota</taxon>
        <taxon>Metazoa</taxon>
        <taxon>Chordata</taxon>
        <taxon>Craniata</taxon>
        <taxon>Vertebrata</taxon>
        <taxon>Euteleostomi</taxon>
        <taxon>Actinopterygii</taxon>
        <taxon>Neopterygii</taxon>
        <taxon>Teleostei</taxon>
        <taxon>Clupei</taxon>
        <taxon>Clupeiformes</taxon>
        <taxon>Clupeoidei</taxon>
        <taxon>Engraulidae</taxon>
        <taxon>Coilinae</taxon>
        <taxon>Coilia</taxon>
    </lineage>
</organism>
<evidence type="ECO:0008006" key="4">
    <source>
        <dbReference type="Google" id="ProtNLM"/>
    </source>
</evidence>
<accession>A0ABD1KU48</accession>
<comment type="caution">
    <text evidence="2">The sequence shown here is derived from an EMBL/GenBank/DDBJ whole genome shotgun (WGS) entry which is preliminary data.</text>
</comment>
<evidence type="ECO:0000313" key="3">
    <source>
        <dbReference type="Proteomes" id="UP001591681"/>
    </source>
</evidence>
<dbReference type="Proteomes" id="UP001591681">
    <property type="component" value="Unassembled WGS sequence"/>
</dbReference>
<proteinExistence type="predicted"/>